<dbReference type="EMBL" id="FSRU01000001">
    <property type="protein sequence ID" value="SIO20463.1"/>
    <property type="molecule type" value="Genomic_DNA"/>
</dbReference>
<evidence type="ECO:0000313" key="2">
    <source>
        <dbReference type="Proteomes" id="UP000185151"/>
    </source>
</evidence>
<accession>A0A1N6HL37</accession>
<gene>
    <name evidence="1" type="ORF">SAMN05444165_1441</name>
</gene>
<dbReference type="AlphaFoldDB" id="A0A1N6HL37"/>
<sequence>MVALYSCAAFAAPVDNPAPNDRVEVTGTIPDDVEAVLVEDWYTTTDSMFCQHMVGEAGFMPSHFAKRATQTSASNGQRSWLVWRDDVKPGHCGWTLKQVVLFLDSKASGKDPVRASTVPVRVAYVCRTGENCQNTWASNDDSEKPTFHRCDFASVSQLAPGNSANPCAFFDENARGTDLGKYEHILRPYQHTVRFVITEVGKQHP</sequence>
<keyword evidence="2" id="KW-1185">Reference proteome</keyword>
<protein>
    <submittedName>
        <fullName evidence="1">Uncharacterized protein</fullName>
    </submittedName>
</protein>
<organism evidence="1 2">
    <name type="scientific">Paraburkholderia phenazinium</name>
    <dbReference type="NCBI Taxonomy" id="60549"/>
    <lineage>
        <taxon>Bacteria</taxon>
        <taxon>Pseudomonadati</taxon>
        <taxon>Pseudomonadota</taxon>
        <taxon>Betaproteobacteria</taxon>
        <taxon>Burkholderiales</taxon>
        <taxon>Burkholderiaceae</taxon>
        <taxon>Paraburkholderia</taxon>
    </lineage>
</organism>
<proteinExistence type="predicted"/>
<dbReference type="Proteomes" id="UP000185151">
    <property type="component" value="Unassembled WGS sequence"/>
</dbReference>
<reference evidence="1 2" key="1">
    <citation type="submission" date="2016-11" db="EMBL/GenBank/DDBJ databases">
        <authorList>
            <person name="Jaros S."/>
            <person name="Januszkiewicz K."/>
            <person name="Wedrychowicz H."/>
        </authorList>
    </citation>
    <scope>NUCLEOTIDE SEQUENCE [LARGE SCALE GENOMIC DNA]</scope>
    <source>
        <strain evidence="1 2">GAS95</strain>
    </source>
</reference>
<name>A0A1N6HL37_9BURK</name>
<evidence type="ECO:0000313" key="1">
    <source>
        <dbReference type="EMBL" id="SIO20463.1"/>
    </source>
</evidence>